<dbReference type="EMBL" id="JXSQ01000005">
    <property type="protein sequence ID" value="KIP52982.1"/>
    <property type="molecule type" value="Genomic_DNA"/>
</dbReference>
<feature type="coiled-coil region" evidence="1">
    <location>
        <begin position="37"/>
        <end position="71"/>
    </location>
</feature>
<dbReference type="RefSeq" id="WP_042543464.1">
    <property type="nucleotide sequence ID" value="NZ_JXSQ01000005.1"/>
</dbReference>
<dbReference type="Pfam" id="PF24481">
    <property type="entry name" value="CT398_CC"/>
    <property type="match status" value="1"/>
</dbReference>
<protein>
    <recommendedName>
        <fullName evidence="2">CT398-like coiled coil hairpin domain-containing protein</fullName>
    </recommendedName>
</protein>
<dbReference type="InterPro" id="IPR056003">
    <property type="entry name" value="CT398_CC_hairpin"/>
</dbReference>
<name>A0A0D0IPK8_9MICO</name>
<feature type="domain" description="CT398-like coiled coil hairpin" evidence="2">
    <location>
        <begin position="14"/>
        <end position="192"/>
    </location>
</feature>
<reference evidence="3 4" key="1">
    <citation type="submission" date="2015-01" db="EMBL/GenBank/DDBJ databases">
        <title>Draft genome sequence of Leucobacter komagatae strain VKM ST2845.</title>
        <authorList>
            <person name="Karlyshev A.V."/>
            <person name="Kudryashova E.B."/>
        </authorList>
    </citation>
    <scope>NUCLEOTIDE SEQUENCE [LARGE SCALE GENOMIC DNA]</scope>
    <source>
        <strain evidence="3 4">VKM ST2845</strain>
    </source>
</reference>
<comment type="caution">
    <text evidence="3">The sequence shown here is derived from an EMBL/GenBank/DDBJ whole genome shotgun (WGS) entry which is preliminary data.</text>
</comment>
<keyword evidence="1" id="KW-0175">Coiled coil</keyword>
<dbReference type="Gene3D" id="1.10.287.1490">
    <property type="match status" value="1"/>
</dbReference>
<dbReference type="Proteomes" id="UP000032120">
    <property type="component" value="Unassembled WGS sequence"/>
</dbReference>
<organism evidence="3 4">
    <name type="scientific">Leucobacter komagatae</name>
    <dbReference type="NCBI Taxonomy" id="55969"/>
    <lineage>
        <taxon>Bacteria</taxon>
        <taxon>Bacillati</taxon>
        <taxon>Actinomycetota</taxon>
        <taxon>Actinomycetes</taxon>
        <taxon>Micrococcales</taxon>
        <taxon>Microbacteriaceae</taxon>
        <taxon>Leucobacter</taxon>
    </lineage>
</organism>
<proteinExistence type="predicted"/>
<dbReference type="AlphaFoldDB" id="A0A0D0IPK8"/>
<gene>
    <name evidence="3" type="ORF">SD72_05615</name>
</gene>
<evidence type="ECO:0000256" key="1">
    <source>
        <dbReference type="SAM" id="Coils"/>
    </source>
</evidence>
<dbReference type="OrthoDB" id="9784388at2"/>
<evidence type="ECO:0000313" key="4">
    <source>
        <dbReference type="Proteomes" id="UP000032120"/>
    </source>
</evidence>
<evidence type="ECO:0000313" key="3">
    <source>
        <dbReference type="EMBL" id="KIP52982.1"/>
    </source>
</evidence>
<keyword evidence="4" id="KW-1185">Reference proteome</keyword>
<feature type="coiled-coil region" evidence="1">
    <location>
        <begin position="95"/>
        <end position="157"/>
    </location>
</feature>
<evidence type="ECO:0000259" key="2">
    <source>
        <dbReference type="Pfam" id="PF24481"/>
    </source>
</evidence>
<accession>A0A0D0IPK8</accession>
<sequence>MKATPRQQLLLLDLQQLDHTLARLRKRSEQLPERAELTALEAEREDVRNTYMDAQRELDARRLELSRIESDVEVVEQREKRDHEMLAVSTSSKEAVALQSELDALGRRKNELEERQLEAMEVAEAAEAVFAEAEQVLAGVEERRAAINARIADAEAETARDRAAAETERAGLSAEVQGDLLALYEKTRAQVGIGAAKLRGNVSEASGMALSPADLSTITNTPHDEVVFCPETGAILVRVIEEQ</sequence>